<dbReference type="Gene3D" id="3.40.710.10">
    <property type="entry name" value="DD-peptidase/beta-lactamase superfamily"/>
    <property type="match status" value="1"/>
</dbReference>
<dbReference type="RefSeq" id="WP_422046846.1">
    <property type="nucleotide sequence ID" value="NZ_CACRUM010000076.1"/>
</dbReference>
<dbReference type="AlphaFoldDB" id="A0A6N3FG61"/>
<feature type="domain" description="Penicillin-binding protein transpeptidase" evidence="27">
    <location>
        <begin position="376"/>
        <end position="639"/>
    </location>
</feature>
<evidence type="ECO:0000256" key="13">
    <source>
        <dbReference type="ARBA" id="ARBA00022801"/>
    </source>
</evidence>
<dbReference type="Pfam" id="PF00905">
    <property type="entry name" value="Transpeptidase"/>
    <property type="match status" value="1"/>
</dbReference>
<evidence type="ECO:0000256" key="15">
    <source>
        <dbReference type="ARBA" id="ARBA00022968"/>
    </source>
</evidence>
<dbReference type="FunFam" id="1.10.3810.10:FF:000001">
    <property type="entry name" value="Penicillin-binding protein 1A"/>
    <property type="match status" value="1"/>
</dbReference>
<keyword evidence="9" id="KW-0645">Protease</keyword>
<dbReference type="PANTHER" id="PTHR32282">
    <property type="entry name" value="BINDING PROTEIN TRANSPEPTIDASE, PUTATIVE-RELATED"/>
    <property type="match status" value="1"/>
</dbReference>
<keyword evidence="15" id="KW-0735">Signal-anchor</keyword>
<evidence type="ECO:0000256" key="3">
    <source>
        <dbReference type="ARBA" id="ARBA00004752"/>
    </source>
</evidence>
<comment type="pathway">
    <text evidence="3">Cell wall biogenesis; peptidoglycan biosynthesis.</text>
</comment>
<comment type="similarity">
    <text evidence="4">In the C-terminal section; belongs to the transpeptidase family.</text>
</comment>
<dbReference type="InterPro" id="IPR012338">
    <property type="entry name" value="Beta-lactam/transpept-like"/>
</dbReference>
<evidence type="ECO:0000256" key="20">
    <source>
        <dbReference type="ARBA" id="ARBA00023268"/>
    </source>
</evidence>
<dbReference type="InterPro" id="IPR001264">
    <property type="entry name" value="Glyco_trans_51"/>
</dbReference>
<comment type="catalytic activity">
    <reaction evidence="24">
        <text>[GlcNAc-(1-&gt;4)-Mur2Ac(oyl-L-Ala-gamma-D-Glu-L-Lys-D-Ala-D-Ala)](n)-di-trans,octa-cis-undecaprenyl diphosphate + beta-D-GlcNAc-(1-&gt;4)-Mur2Ac(oyl-L-Ala-gamma-D-Glu-L-Lys-D-Ala-D-Ala)-di-trans,octa-cis-undecaprenyl diphosphate = [GlcNAc-(1-&gt;4)-Mur2Ac(oyl-L-Ala-gamma-D-Glu-L-Lys-D-Ala-D-Ala)](n+1)-di-trans,octa-cis-undecaprenyl diphosphate + di-trans,octa-cis-undecaprenyl diphosphate + H(+)</text>
        <dbReference type="Rhea" id="RHEA:23708"/>
        <dbReference type="Rhea" id="RHEA-COMP:9602"/>
        <dbReference type="Rhea" id="RHEA-COMP:9603"/>
        <dbReference type="ChEBI" id="CHEBI:15378"/>
        <dbReference type="ChEBI" id="CHEBI:58405"/>
        <dbReference type="ChEBI" id="CHEBI:60033"/>
        <dbReference type="ChEBI" id="CHEBI:78435"/>
        <dbReference type="EC" id="2.4.99.28"/>
    </reaction>
</comment>
<evidence type="ECO:0000256" key="22">
    <source>
        <dbReference type="ARBA" id="ARBA00034000"/>
    </source>
</evidence>
<dbReference type="GO" id="GO:0071555">
    <property type="term" value="P:cell wall organization"/>
    <property type="evidence" value="ECO:0007669"/>
    <property type="project" value="UniProtKB-KW"/>
</dbReference>
<evidence type="ECO:0000256" key="10">
    <source>
        <dbReference type="ARBA" id="ARBA00022676"/>
    </source>
</evidence>
<keyword evidence="10" id="KW-0328">Glycosyltransferase</keyword>
<comment type="subcellular location">
    <subcellularLocation>
        <location evidence="2">Cell membrane</location>
        <topology evidence="2">Single-pass type II membrane protein</topology>
    </subcellularLocation>
</comment>
<keyword evidence="16" id="KW-0573">Peptidoglycan synthesis</keyword>
<dbReference type="InterPro" id="IPR036950">
    <property type="entry name" value="PBP_transglycosylase"/>
</dbReference>
<evidence type="ECO:0000256" key="26">
    <source>
        <dbReference type="SAM" id="MobiDB-lite"/>
    </source>
</evidence>
<dbReference type="InterPro" id="IPR023346">
    <property type="entry name" value="Lysozyme-like_dom_sf"/>
</dbReference>
<organism evidence="29">
    <name type="scientific">Roseburia intestinalis</name>
    <dbReference type="NCBI Taxonomy" id="166486"/>
    <lineage>
        <taxon>Bacteria</taxon>
        <taxon>Bacillati</taxon>
        <taxon>Bacillota</taxon>
        <taxon>Clostridia</taxon>
        <taxon>Lachnospirales</taxon>
        <taxon>Lachnospiraceae</taxon>
        <taxon>Roseburia</taxon>
    </lineage>
</organism>
<dbReference type="Gene3D" id="1.10.3810.10">
    <property type="entry name" value="Biosynthetic peptidoglycan transglycosylase-like"/>
    <property type="match status" value="1"/>
</dbReference>
<keyword evidence="8" id="KW-0121">Carboxypeptidase</keyword>
<evidence type="ECO:0000256" key="12">
    <source>
        <dbReference type="ARBA" id="ARBA00022692"/>
    </source>
</evidence>
<feature type="domain" description="Glycosyl transferase family 51" evidence="28">
    <location>
        <begin position="77"/>
        <end position="251"/>
    </location>
</feature>
<evidence type="ECO:0000313" key="29">
    <source>
        <dbReference type="EMBL" id="VYU51045.1"/>
    </source>
</evidence>
<dbReference type="UniPathway" id="UPA00219"/>
<evidence type="ECO:0000256" key="23">
    <source>
        <dbReference type="ARBA" id="ARBA00044770"/>
    </source>
</evidence>
<dbReference type="InterPro" id="IPR050396">
    <property type="entry name" value="Glycosyltr_51/Transpeptidase"/>
</dbReference>
<evidence type="ECO:0000256" key="9">
    <source>
        <dbReference type="ARBA" id="ARBA00022670"/>
    </source>
</evidence>
<comment type="pathway">
    <text evidence="25">Glycan biosynthesis.</text>
</comment>
<evidence type="ECO:0000259" key="28">
    <source>
        <dbReference type="Pfam" id="PF00912"/>
    </source>
</evidence>
<evidence type="ECO:0000256" key="19">
    <source>
        <dbReference type="ARBA" id="ARBA00023251"/>
    </source>
</evidence>
<proteinExistence type="inferred from homology"/>
<keyword evidence="14" id="KW-0133">Cell shape</keyword>
<protein>
    <recommendedName>
        <fullName evidence="7">Penicillin-binding protein 1A</fullName>
        <ecNumber evidence="23">2.4.99.28</ecNumber>
        <ecNumber evidence="6">3.4.16.4</ecNumber>
    </recommendedName>
</protein>
<evidence type="ECO:0000256" key="16">
    <source>
        <dbReference type="ARBA" id="ARBA00022984"/>
    </source>
</evidence>
<evidence type="ECO:0000256" key="6">
    <source>
        <dbReference type="ARBA" id="ARBA00012448"/>
    </source>
</evidence>
<keyword evidence="12" id="KW-0812">Transmembrane</keyword>
<evidence type="ECO:0000259" key="27">
    <source>
        <dbReference type="Pfam" id="PF00905"/>
    </source>
</evidence>
<dbReference type="EC" id="2.4.99.28" evidence="23"/>
<dbReference type="NCBIfam" id="TIGR02074">
    <property type="entry name" value="PBP_1a_fam"/>
    <property type="match status" value="1"/>
</dbReference>
<gene>
    <name evidence="29" type="primary">pbpD</name>
    <name evidence="29" type="ORF">RILFYP67_02162</name>
</gene>
<dbReference type="GO" id="GO:0009252">
    <property type="term" value="P:peptidoglycan biosynthetic process"/>
    <property type="evidence" value="ECO:0007669"/>
    <property type="project" value="UniProtKB-UniPathway"/>
</dbReference>
<evidence type="ECO:0000256" key="25">
    <source>
        <dbReference type="ARBA" id="ARBA00060592"/>
    </source>
</evidence>
<dbReference type="GO" id="GO:0008658">
    <property type="term" value="F:penicillin binding"/>
    <property type="evidence" value="ECO:0007669"/>
    <property type="project" value="InterPro"/>
</dbReference>
<dbReference type="SUPFAM" id="SSF56601">
    <property type="entry name" value="beta-lactamase/transpeptidase-like"/>
    <property type="match status" value="1"/>
</dbReference>
<dbReference type="InterPro" id="IPR001460">
    <property type="entry name" value="PCN-bd_Tpept"/>
</dbReference>
<comment type="catalytic activity">
    <reaction evidence="22">
        <text>Preferential cleavage: (Ac)2-L-Lys-D-Ala-|-D-Ala. Also transpeptidation of peptidyl-alanyl moieties that are N-acyl substituents of D-alanine.</text>
        <dbReference type="EC" id="3.4.16.4"/>
    </reaction>
</comment>
<feature type="compositionally biased region" description="Low complexity" evidence="26">
    <location>
        <begin position="683"/>
        <end position="759"/>
    </location>
</feature>
<evidence type="ECO:0000256" key="18">
    <source>
        <dbReference type="ARBA" id="ARBA00023136"/>
    </source>
</evidence>
<keyword evidence="11" id="KW-0808">Transferase</keyword>
<keyword evidence="19" id="KW-0046">Antibiotic resistance</keyword>
<evidence type="ECO:0000256" key="17">
    <source>
        <dbReference type="ARBA" id="ARBA00022989"/>
    </source>
</evidence>
<dbReference type="GO" id="GO:0046677">
    <property type="term" value="P:response to antibiotic"/>
    <property type="evidence" value="ECO:0007669"/>
    <property type="project" value="UniProtKB-KW"/>
</dbReference>
<dbReference type="SUPFAM" id="SSF53955">
    <property type="entry name" value="Lysozyme-like"/>
    <property type="match status" value="1"/>
</dbReference>
<evidence type="ECO:0000256" key="11">
    <source>
        <dbReference type="ARBA" id="ARBA00022679"/>
    </source>
</evidence>
<reference evidence="29" key="1">
    <citation type="submission" date="2019-11" db="EMBL/GenBank/DDBJ databases">
        <authorList>
            <person name="Feng L."/>
        </authorList>
    </citation>
    <scope>NUCLEOTIDE SEQUENCE</scope>
    <source>
        <strain evidence="29">RintestinalisLFYP67</strain>
    </source>
</reference>
<keyword evidence="20" id="KW-0511">Multifunctional enzyme</keyword>
<evidence type="ECO:0000256" key="2">
    <source>
        <dbReference type="ARBA" id="ARBA00004401"/>
    </source>
</evidence>
<accession>A0A6N3FG61</accession>
<evidence type="ECO:0000256" key="1">
    <source>
        <dbReference type="ARBA" id="ARBA00002624"/>
    </source>
</evidence>
<feature type="compositionally biased region" description="Acidic residues" evidence="26">
    <location>
        <begin position="672"/>
        <end position="682"/>
    </location>
</feature>
<keyword evidence="18" id="KW-0472">Membrane</keyword>
<keyword evidence="17" id="KW-1133">Transmembrane helix</keyword>
<keyword evidence="21" id="KW-0961">Cell wall biogenesis/degradation</keyword>
<evidence type="ECO:0000256" key="21">
    <source>
        <dbReference type="ARBA" id="ARBA00023316"/>
    </source>
</evidence>
<dbReference type="EC" id="3.4.16.4" evidence="6"/>
<dbReference type="EMBL" id="CACRUM010000076">
    <property type="protein sequence ID" value="VYU51045.1"/>
    <property type="molecule type" value="Genomic_DNA"/>
</dbReference>
<comment type="function">
    <text evidence="1">Cell wall formation. Synthesis of cross-linked peptidoglycan from the lipid intermediates. The enzyme has a penicillin-insensitive transglycosylase N-terminal domain (formation of linear glycan strands) and a penicillin-sensitive transpeptidase C-terminal domain (cross-linking of the peptide subunits).</text>
</comment>
<dbReference type="GO" id="GO:0009002">
    <property type="term" value="F:serine-type D-Ala-D-Ala carboxypeptidase activity"/>
    <property type="evidence" value="ECO:0007669"/>
    <property type="project" value="UniProtKB-EC"/>
</dbReference>
<evidence type="ECO:0000256" key="14">
    <source>
        <dbReference type="ARBA" id="ARBA00022960"/>
    </source>
</evidence>
<dbReference type="PANTHER" id="PTHR32282:SF33">
    <property type="entry name" value="PEPTIDOGLYCAN GLYCOSYLTRANSFERASE"/>
    <property type="match status" value="1"/>
</dbReference>
<feature type="region of interest" description="Disordered" evidence="26">
    <location>
        <begin position="671"/>
        <end position="759"/>
    </location>
</feature>
<keyword evidence="13" id="KW-0378">Hydrolase</keyword>
<dbReference type="Pfam" id="PF00912">
    <property type="entry name" value="Transgly"/>
    <property type="match status" value="1"/>
</dbReference>
<dbReference type="PROSITE" id="PS51257">
    <property type="entry name" value="PROKAR_LIPOPROTEIN"/>
    <property type="match status" value="1"/>
</dbReference>
<name>A0A6N3FG61_9FIRM</name>
<evidence type="ECO:0000256" key="5">
    <source>
        <dbReference type="ARBA" id="ARBA00007739"/>
    </source>
</evidence>
<dbReference type="GO" id="GO:0008360">
    <property type="term" value="P:regulation of cell shape"/>
    <property type="evidence" value="ECO:0007669"/>
    <property type="project" value="UniProtKB-KW"/>
</dbReference>
<evidence type="ECO:0000256" key="7">
    <source>
        <dbReference type="ARBA" id="ARBA00018638"/>
    </source>
</evidence>
<evidence type="ECO:0000256" key="4">
    <source>
        <dbReference type="ARBA" id="ARBA00007090"/>
    </source>
</evidence>
<evidence type="ECO:0000256" key="8">
    <source>
        <dbReference type="ARBA" id="ARBA00022645"/>
    </source>
</evidence>
<comment type="similarity">
    <text evidence="5">In the N-terminal section; belongs to the glycosyltransferase 51 family.</text>
</comment>
<dbReference type="GO" id="GO:0008955">
    <property type="term" value="F:peptidoglycan glycosyltransferase activity"/>
    <property type="evidence" value="ECO:0007669"/>
    <property type="project" value="UniProtKB-EC"/>
</dbReference>
<dbReference type="GO" id="GO:0006508">
    <property type="term" value="P:proteolysis"/>
    <property type="evidence" value="ECO:0007669"/>
    <property type="project" value="UniProtKB-KW"/>
</dbReference>
<evidence type="ECO:0000256" key="24">
    <source>
        <dbReference type="ARBA" id="ARBA00049902"/>
    </source>
</evidence>
<sequence length="786" mass="90102">MAARKKKKKKYRMFWFFAKMQLVLLLAVIAGACWYYFGGYAEEVKDLKTQAIELVRHSSKETFKANQTSIVYASDESVISTLKGGKDSYYLSITDMPSNVECAIVSIEDKKFFRHNGIDYRALLRAVKAMIENGEATQGGSTITMQLARNIFLSQEKTWQRKVEEMYIARELEKKYTKDEILEFYLNNIYFGNGYYGIQSASRGYFNRDVQDLDLSEQAFLCAIPNNPTLYDPLTNITNTYKRRNRILKNMLDDGKISKTAYENALGEVMALDRPEALAKNDYVETYTYYCAARALMETEDFQFKYQFSSEDEKNKYDEAYETLYSECQKKLYTAGYRIYTSFDLNLQQKLQDTVNEALAGYTEVNDEGVYALQSAAVCIDNDNGYVRAIVGGRSQDFSGYTLNRAFQSYRQPGSAIKPLIVYTPSFERNYTPDSVVTDEPIEDGPRNANGSYSGQITVRTAVEKSVNTIAWKLYEELTPEVGLSYLEKMNFAKLDANDYRPATALGGFTNGVSALEMASGYAAIENDGNYRAPTCIVKILDADGNEIYASAQTEEAVYKQNAARMMTDVLKGVITSGTAHGLGLGSMPAAGKTGTSNDQKDGWFVGYTRYYTTSVWVGYDMPKKMDKLMGSTYPGTIWQKFMLKAHEGRSPMEFLPYAQVSDEVHVFHPEETEENPDENVEENAGQQDQNQQQQDQQQPQNQQQQDQQQQQNQQQQDQQQPQQQQQQQQEQQQQQQQEQQQQQDQQQDQQQQQQDQQQEQQQQQQQEQQQQQDQQQDQQQQDQQQ</sequence>
<dbReference type="GO" id="GO:0005886">
    <property type="term" value="C:plasma membrane"/>
    <property type="evidence" value="ECO:0007669"/>
    <property type="project" value="UniProtKB-SubCell"/>
</dbReference>